<dbReference type="RefSeq" id="WP_126309193.1">
    <property type="nucleotide sequence ID" value="NZ_AP018449.1"/>
</dbReference>
<dbReference type="KEGG" id="mana:MAMMFC1_02967"/>
<sequence length="68" mass="7998">MNISFLKECINSNIPLYIEKLQVNIVDIYEEFNLIEIQDTDGFQFMVDISVVSLNPYREKSISLKRII</sequence>
<name>A0A348AMI4_9FIRM</name>
<accession>A0A348AMI4</accession>
<organism evidence="1 2">
    <name type="scientific">Methylomusa anaerophila</name>
    <dbReference type="NCBI Taxonomy" id="1930071"/>
    <lineage>
        <taxon>Bacteria</taxon>
        <taxon>Bacillati</taxon>
        <taxon>Bacillota</taxon>
        <taxon>Negativicutes</taxon>
        <taxon>Selenomonadales</taxon>
        <taxon>Sporomusaceae</taxon>
        <taxon>Methylomusa</taxon>
    </lineage>
</organism>
<gene>
    <name evidence="1" type="ORF">MAMMFC1_02967</name>
</gene>
<dbReference type="EMBL" id="AP018449">
    <property type="protein sequence ID" value="BBB92282.1"/>
    <property type="molecule type" value="Genomic_DNA"/>
</dbReference>
<dbReference type="Proteomes" id="UP000276437">
    <property type="component" value="Chromosome"/>
</dbReference>
<keyword evidence="2" id="KW-1185">Reference proteome</keyword>
<reference evidence="1 2" key="1">
    <citation type="journal article" date="2018" name="Int. J. Syst. Evol. Microbiol.">
        <title>Methylomusa anaerophila gen. nov., sp. nov., an anaerobic methanol-utilizing bacterium isolated from a microbial fuel cell.</title>
        <authorList>
            <person name="Amano N."/>
            <person name="Yamamuro A."/>
            <person name="Miyahara M."/>
            <person name="Kouzuma A."/>
            <person name="Abe T."/>
            <person name="Watanabe K."/>
        </authorList>
    </citation>
    <scope>NUCLEOTIDE SEQUENCE [LARGE SCALE GENOMIC DNA]</scope>
    <source>
        <strain evidence="1 2">MMFC1</strain>
    </source>
</reference>
<evidence type="ECO:0000313" key="2">
    <source>
        <dbReference type="Proteomes" id="UP000276437"/>
    </source>
</evidence>
<dbReference type="AlphaFoldDB" id="A0A348AMI4"/>
<proteinExistence type="predicted"/>
<protein>
    <submittedName>
        <fullName evidence="1">Uncharacterized protein</fullName>
    </submittedName>
</protein>
<evidence type="ECO:0000313" key="1">
    <source>
        <dbReference type="EMBL" id="BBB92282.1"/>
    </source>
</evidence>